<dbReference type="EMBL" id="JACHXX010000004">
    <property type="protein sequence ID" value="MBB3163076.1"/>
    <property type="molecule type" value="Genomic_DNA"/>
</dbReference>
<organism evidence="4 5">
    <name type="scientific">Rhizobium laguerreae</name>
    <dbReference type="NCBI Taxonomy" id="1076926"/>
    <lineage>
        <taxon>Bacteria</taxon>
        <taxon>Pseudomonadati</taxon>
        <taxon>Pseudomonadota</taxon>
        <taxon>Alphaproteobacteria</taxon>
        <taxon>Hyphomicrobiales</taxon>
        <taxon>Rhizobiaceae</taxon>
        <taxon>Rhizobium/Agrobacterium group</taxon>
        <taxon>Rhizobium</taxon>
    </lineage>
</organism>
<dbReference type="SMART" id="SM00966">
    <property type="entry name" value="SpoVT_AbrB"/>
    <property type="match status" value="1"/>
</dbReference>
<dbReference type="InterPro" id="IPR007159">
    <property type="entry name" value="SpoVT-AbrB_dom"/>
</dbReference>
<evidence type="ECO:0000313" key="4">
    <source>
        <dbReference type="EMBL" id="MBB3163076.1"/>
    </source>
</evidence>
<dbReference type="Gene3D" id="2.10.260.10">
    <property type="match status" value="1"/>
</dbReference>
<sequence length="97" mass="11141">MPLYARVFQSGNSQAVRLPKEFRFDVDQVEVTREGDAVILRPRADRGVRWALLHSALERGLSDDFMAEGREQPKGQERPVFRICSSDTHLIDWTVGR</sequence>
<dbReference type="PROSITE" id="PS51740">
    <property type="entry name" value="SPOVT_ABRB"/>
    <property type="match status" value="1"/>
</dbReference>
<evidence type="ECO:0000259" key="3">
    <source>
        <dbReference type="PROSITE" id="PS51740"/>
    </source>
</evidence>
<feature type="domain" description="SpoVT-AbrB" evidence="3">
    <location>
        <begin position="5"/>
        <end position="45"/>
    </location>
</feature>
<dbReference type="RefSeq" id="WP_077980580.1">
    <property type="nucleotide sequence ID" value="NZ_JAAXRD010000004.1"/>
</dbReference>
<dbReference type="Pfam" id="PF04014">
    <property type="entry name" value="MazE_antitoxin"/>
    <property type="match status" value="1"/>
</dbReference>
<protein>
    <submittedName>
        <fullName evidence="4">Antitoxin VapB</fullName>
    </submittedName>
</protein>
<dbReference type="InterPro" id="IPR037914">
    <property type="entry name" value="SpoVT-AbrB_sf"/>
</dbReference>
<keyword evidence="5" id="KW-1185">Reference proteome</keyword>
<dbReference type="SUPFAM" id="SSF89447">
    <property type="entry name" value="AbrB/MazE/MraZ-like"/>
    <property type="match status" value="1"/>
</dbReference>
<reference evidence="4 5" key="1">
    <citation type="submission" date="2020-08" db="EMBL/GenBank/DDBJ databases">
        <title>Genomic Encyclopedia of Type Strains, Phase III (KMG-III): the genomes of soil and plant-associated and newly described type strains.</title>
        <authorList>
            <person name="Whitman W."/>
        </authorList>
    </citation>
    <scope>NUCLEOTIDE SEQUENCE [LARGE SCALE GENOMIC DNA]</scope>
    <source>
        <strain evidence="4 5">CECT 8280</strain>
    </source>
</reference>
<accession>A0ABR6G9Z2</accession>
<name>A0ABR6G9Z2_9HYPH</name>
<dbReference type="PANTHER" id="PTHR37550:SF3">
    <property type="entry name" value="ANTITOXIN VAPB1"/>
    <property type="match status" value="1"/>
</dbReference>
<keyword evidence="2" id="KW-0238">DNA-binding</keyword>
<evidence type="ECO:0000256" key="1">
    <source>
        <dbReference type="ARBA" id="ARBA00007924"/>
    </source>
</evidence>
<evidence type="ECO:0000256" key="2">
    <source>
        <dbReference type="PROSITE-ProRule" id="PRU01076"/>
    </source>
</evidence>
<evidence type="ECO:0000313" key="5">
    <source>
        <dbReference type="Proteomes" id="UP000542811"/>
    </source>
</evidence>
<dbReference type="InterPro" id="IPR051734">
    <property type="entry name" value="VapB_TA_antitoxins"/>
</dbReference>
<proteinExistence type="inferred from homology"/>
<dbReference type="InterPro" id="IPR047976">
    <property type="entry name" value="Anti_VapB2-like"/>
</dbReference>
<gene>
    <name evidence="4" type="ORF">FHS25_003554</name>
</gene>
<comment type="caution">
    <text evidence="4">The sequence shown here is derived from an EMBL/GenBank/DDBJ whole genome shotgun (WGS) entry which is preliminary data.</text>
</comment>
<dbReference type="NCBIfam" id="NF040493">
    <property type="entry name" value="TA_anti_VapB"/>
    <property type="match status" value="1"/>
</dbReference>
<dbReference type="Proteomes" id="UP000542811">
    <property type="component" value="Unassembled WGS sequence"/>
</dbReference>
<dbReference type="PANTHER" id="PTHR37550">
    <property type="entry name" value="ANTITOXIN VAPB1"/>
    <property type="match status" value="1"/>
</dbReference>
<comment type="similarity">
    <text evidence="1">Belongs to the VapB family.</text>
</comment>